<dbReference type="EMBL" id="HM246720">
    <property type="protein sequence ID" value="AEF56774.1"/>
    <property type="molecule type" value="Genomic_DNA"/>
</dbReference>
<dbReference type="Proteomes" id="UP000007175">
    <property type="component" value="Genome Segment"/>
</dbReference>
<protein>
    <submittedName>
        <fullName evidence="1">Uncharacterized protein</fullName>
    </submittedName>
</protein>
<accession>H6SU82</accession>
<proteinExistence type="predicted"/>
<organism evidence="1 2">
    <name type="scientific">Campylobacter virus IBB35</name>
    <dbReference type="NCBI Taxonomy" id="1006972"/>
    <lineage>
        <taxon>Viruses</taxon>
        <taxon>Duplodnaviria</taxon>
        <taxon>Heunggongvirae</taxon>
        <taxon>Uroviricota</taxon>
        <taxon>Caudoviricetes</taxon>
        <taxon>Connertonviridae</taxon>
        <taxon>Firehammervirus</taxon>
    </lineage>
</organism>
<evidence type="ECO:0000313" key="2">
    <source>
        <dbReference type="Proteomes" id="UP000007175"/>
    </source>
</evidence>
<sequence>MNAILIGPCKSRIPIDGSLSNAFEYFYFAWLYNKNIILIIDTTFESLEIVKKYLEIKYNINKDCFKNIIIFKKSFVNVNNLVLFEMYCIDHFDRYKPFLKYKNLYALSGSKNHTLECNYFVEYEHLKPVGKSVNYRSKIFFEILNKPRFQKNQKFINTRAKYIKKEGEITRNDLNIMSNIFEQFNEMLYIQDPVFFDVKPRLFQECQYFGVPYEFVEHKDCFDGANLRAYDYDLESRFMDLEDPIISLLVDSNSASSASSVNSTINSSSVNSAINSSSVNSAINANNTRS</sequence>
<reference evidence="1 2" key="1">
    <citation type="journal article" date="2012" name="Virol. J.">
        <title>The genome and proteome of a Campylobacter coli bacteriophage vB_CcoM-IBB_35 reveal unusual features.</title>
        <authorList>
            <person name="Carvalho C.M."/>
            <person name="Kropinski A.M."/>
            <person name="Lingohr E.J."/>
            <person name="Santos S.B."/>
            <person name="King J."/>
            <person name="Azeredo J."/>
        </authorList>
    </citation>
    <scope>NUCLEOTIDE SEQUENCE [LARGE SCALE GENOMIC DNA]</scope>
</reference>
<evidence type="ECO:0000313" key="1">
    <source>
        <dbReference type="EMBL" id="AEF56774.1"/>
    </source>
</evidence>
<name>H6SU82_9CAUD</name>